<proteinExistence type="predicted"/>
<dbReference type="Proteomes" id="UP000434957">
    <property type="component" value="Unassembled WGS sequence"/>
</dbReference>
<protein>
    <recommendedName>
        <fullName evidence="6">RxLR effector protein</fullName>
    </recommendedName>
</protein>
<evidence type="ECO:0008006" key="6">
    <source>
        <dbReference type="Google" id="ProtNLM"/>
    </source>
</evidence>
<reference evidence="2 5" key="1">
    <citation type="submission" date="2018-09" db="EMBL/GenBank/DDBJ databases">
        <title>Genomic investigation of the strawberry pathogen Phytophthora fragariae indicates pathogenicity is determined by transcriptional variation in three key races.</title>
        <authorList>
            <person name="Adams T.M."/>
            <person name="Armitage A.D."/>
            <person name="Sobczyk M.K."/>
            <person name="Bates H.J."/>
            <person name="Dunwell J.M."/>
            <person name="Nellist C.F."/>
            <person name="Harrison R.J."/>
        </authorList>
    </citation>
    <scope>NUCLEOTIDE SEQUENCE [LARGE SCALE GENOMIC DNA]</scope>
    <source>
        <strain evidence="2 5">SCRP324</strain>
        <strain evidence="3 4">SCRP333</strain>
    </source>
</reference>
<evidence type="ECO:0000313" key="2">
    <source>
        <dbReference type="EMBL" id="KAE8956992.1"/>
    </source>
</evidence>
<dbReference type="Proteomes" id="UP000435112">
    <property type="component" value="Unassembled WGS sequence"/>
</dbReference>
<feature type="signal peptide" evidence="1">
    <location>
        <begin position="1"/>
        <end position="24"/>
    </location>
</feature>
<comment type="caution">
    <text evidence="2">The sequence shown here is derived from an EMBL/GenBank/DDBJ whole genome shotgun (WGS) entry which is preliminary data.</text>
</comment>
<evidence type="ECO:0000313" key="5">
    <source>
        <dbReference type="Proteomes" id="UP000435112"/>
    </source>
</evidence>
<accession>A0A6A3GI39</accession>
<gene>
    <name evidence="2" type="ORF">PR002_g31302</name>
    <name evidence="3" type="ORF">PR003_g32589</name>
</gene>
<evidence type="ECO:0000313" key="3">
    <source>
        <dbReference type="EMBL" id="KAE9265020.1"/>
    </source>
</evidence>
<evidence type="ECO:0000313" key="4">
    <source>
        <dbReference type="Proteomes" id="UP000434957"/>
    </source>
</evidence>
<keyword evidence="4" id="KW-1185">Reference proteome</keyword>
<evidence type="ECO:0000256" key="1">
    <source>
        <dbReference type="SAM" id="SignalP"/>
    </source>
</evidence>
<name>A0A6A3GI39_9STRA</name>
<dbReference type="EMBL" id="QXFT01008074">
    <property type="protein sequence ID" value="KAE9265020.1"/>
    <property type="molecule type" value="Genomic_DNA"/>
</dbReference>
<organism evidence="2 5">
    <name type="scientific">Phytophthora rubi</name>
    <dbReference type="NCBI Taxonomy" id="129364"/>
    <lineage>
        <taxon>Eukaryota</taxon>
        <taxon>Sar</taxon>
        <taxon>Stramenopiles</taxon>
        <taxon>Oomycota</taxon>
        <taxon>Peronosporomycetes</taxon>
        <taxon>Peronosporales</taxon>
        <taxon>Peronosporaceae</taxon>
        <taxon>Phytophthora</taxon>
    </lineage>
</organism>
<sequence length="141" mass="15119">MGTPGHSCALRYLYSTTLLTAAASSVPSVLVETSYTAWSSVSGSFASSVQDSTLSESTALWTSLISSSSSALSAIFIRAAAQEVDGHVSSFLEGHLGCQHGRRQRWVRRLHELQLRLQHGDDKNSLFGAVWLAANSSEMVS</sequence>
<feature type="chain" id="PRO_5036163964" description="RxLR effector protein" evidence="1">
    <location>
        <begin position="25"/>
        <end position="141"/>
    </location>
</feature>
<dbReference type="EMBL" id="QXFU01008166">
    <property type="protein sequence ID" value="KAE8956992.1"/>
    <property type="molecule type" value="Genomic_DNA"/>
</dbReference>
<dbReference type="AlphaFoldDB" id="A0A6A3GI39"/>
<keyword evidence="1" id="KW-0732">Signal</keyword>